<evidence type="ECO:0000256" key="1">
    <source>
        <dbReference type="SAM" id="SignalP"/>
    </source>
</evidence>
<evidence type="ECO:0000313" key="2">
    <source>
        <dbReference type="EMBL" id="CAH1719569.1"/>
    </source>
</evidence>
<dbReference type="OrthoDB" id="3542292at2759"/>
<reference evidence="2" key="1">
    <citation type="submission" date="2022-01" db="EMBL/GenBank/DDBJ databases">
        <authorList>
            <person name="King R."/>
        </authorList>
    </citation>
    <scope>NUCLEOTIDE SEQUENCE</scope>
</reference>
<dbReference type="EMBL" id="OU895878">
    <property type="protein sequence ID" value="CAH1719569.1"/>
    <property type="molecule type" value="Genomic_DNA"/>
</dbReference>
<dbReference type="PANTHER" id="PTHR41158:SF2">
    <property type="entry name" value="AGAP010294-PA"/>
    <property type="match status" value="1"/>
</dbReference>
<proteinExistence type="predicted"/>
<accession>A0A9P0IUP1</accession>
<keyword evidence="3" id="KW-1185">Reference proteome</keyword>
<protein>
    <recommendedName>
        <fullName evidence="4">Secreted protein</fullName>
    </recommendedName>
</protein>
<reference evidence="2" key="2">
    <citation type="submission" date="2022-10" db="EMBL/GenBank/DDBJ databases">
        <authorList>
            <consortium name="ENA_rothamsted_submissions"/>
            <consortium name="culmorum"/>
            <person name="King R."/>
        </authorList>
    </citation>
    <scope>NUCLEOTIDE SEQUENCE</scope>
</reference>
<dbReference type="Proteomes" id="UP001153620">
    <property type="component" value="Chromosome 2"/>
</dbReference>
<gene>
    <name evidence="2" type="ORF">CHIRRI_LOCUS6855</name>
</gene>
<organism evidence="2 3">
    <name type="scientific">Chironomus riparius</name>
    <dbReference type="NCBI Taxonomy" id="315576"/>
    <lineage>
        <taxon>Eukaryota</taxon>
        <taxon>Metazoa</taxon>
        <taxon>Ecdysozoa</taxon>
        <taxon>Arthropoda</taxon>
        <taxon>Hexapoda</taxon>
        <taxon>Insecta</taxon>
        <taxon>Pterygota</taxon>
        <taxon>Neoptera</taxon>
        <taxon>Endopterygota</taxon>
        <taxon>Diptera</taxon>
        <taxon>Nematocera</taxon>
        <taxon>Chironomoidea</taxon>
        <taxon>Chironomidae</taxon>
        <taxon>Chironominae</taxon>
        <taxon>Chironomus</taxon>
    </lineage>
</organism>
<feature type="chain" id="PRO_5040267066" description="Secreted protein" evidence="1">
    <location>
        <begin position="27"/>
        <end position="290"/>
    </location>
</feature>
<dbReference type="Pfam" id="PF07841">
    <property type="entry name" value="DM4_12"/>
    <property type="match status" value="1"/>
</dbReference>
<evidence type="ECO:0008006" key="4">
    <source>
        <dbReference type="Google" id="ProtNLM"/>
    </source>
</evidence>
<dbReference type="InterPro" id="IPR006631">
    <property type="entry name" value="DM4_12"/>
</dbReference>
<evidence type="ECO:0000313" key="3">
    <source>
        <dbReference type="Proteomes" id="UP001153620"/>
    </source>
</evidence>
<sequence>MKTQNQMFGWCLLGLIASHCVLMTFAYPQQFSQQQISSYKQPQQHRFIPAAKADARKFAEKPNALKKVALDDIDDDIQTNQISDNGFSWSNMLGSMLMQMFFNGANGANANILPTKSDDVDNGVAPASSWANIISVGLKIITALLGGGNGGDGIDKVDNGNSPMQFISIVLNLLDALKTSFSHRSLNARSLGRKDSVADAAVASISMLKGYVKTYNNDDEKCMQKFLCEANEECSSDIGGHSIFCQLGSYAASFILERQTGRTFESLYDAGRKGRTGVDCKQIYLECNQV</sequence>
<name>A0A9P0IUP1_9DIPT</name>
<keyword evidence="1" id="KW-0732">Signal</keyword>
<dbReference type="PANTHER" id="PTHR41158">
    <property type="entry name" value="AGAP010294-PA"/>
    <property type="match status" value="1"/>
</dbReference>
<dbReference type="AlphaFoldDB" id="A0A9P0IUP1"/>
<feature type="signal peptide" evidence="1">
    <location>
        <begin position="1"/>
        <end position="26"/>
    </location>
</feature>